<accession>A0ABD2PZA3</accession>
<comment type="similarity">
    <text evidence="1 8">Belongs to the carnitine/choline acetyltransferase family.</text>
</comment>
<reference evidence="10 11" key="1">
    <citation type="submission" date="2024-11" db="EMBL/GenBank/DDBJ databases">
        <title>Adaptive evolution of stress response genes in parasites aligns with host niche diversity.</title>
        <authorList>
            <person name="Hahn C."/>
            <person name="Resl P."/>
        </authorList>
    </citation>
    <scope>NUCLEOTIDE SEQUENCE [LARGE SCALE GENOMIC DNA]</scope>
    <source>
        <strain evidence="10">EGGRZ-B1_66</strain>
        <tissue evidence="10">Body</tissue>
    </source>
</reference>
<dbReference type="SUPFAM" id="SSF52777">
    <property type="entry name" value="CoA-dependent acyltransferases"/>
    <property type="match status" value="2"/>
</dbReference>
<dbReference type="PANTHER" id="PTHR22589">
    <property type="entry name" value="CARNITINE O-ACYLTRANSFERASE"/>
    <property type="match status" value="1"/>
</dbReference>
<evidence type="ECO:0000259" key="9">
    <source>
        <dbReference type="Pfam" id="PF00755"/>
    </source>
</evidence>
<evidence type="ECO:0000256" key="4">
    <source>
        <dbReference type="ARBA" id="ARBA00023315"/>
    </source>
</evidence>
<keyword evidence="4 8" id="KW-0012">Acyltransferase</keyword>
<dbReference type="PROSITE" id="PS00440">
    <property type="entry name" value="ACYLTRANSF_C_2"/>
    <property type="match status" value="1"/>
</dbReference>
<dbReference type="InterPro" id="IPR023213">
    <property type="entry name" value="CAT-like_dom_sf"/>
</dbReference>
<evidence type="ECO:0000256" key="3">
    <source>
        <dbReference type="ARBA" id="ARBA00022979"/>
    </source>
</evidence>
<dbReference type="PANTHER" id="PTHR22589:SF14">
    <property type="entry name" value="CHOLINE O-ACETYLTRANSFERASE"/>
    <property type="match status" value="1"/>
</dbReference>
<dbReference type="InterPro" id="IPR042231">
    <property type="entry name" value="Cho/carn_acyl_trans_2"/>
</dbReference>
<dbReference type="GO" id="GO:0004102">
    <property type="term" value="F:choline O-acetyltransferase activity"/>
    <property type="evidence" value="ECO:0007669"/>
    <property type="project" value="UniProtKB-EC"/>
</dbReference>
<dbReference type="Proteomes" id="UP001626550">
    <property type="component" value="Unassembled WGS sequence"/>
</dbReference>
<feature type="domain" description="Choline/carnitine acyltransferase" evidence="9">
    <location>
        <begin position="5"/>
        <end position="494"/>
    </location>
</feature>
<keyword evidence="2 8" id="KW-0808">Transferase</keyword>
<organism evidence="10 11">
    <name type="scientific">Cichlidogyrus casuarinus</name>
    <dbReference type="NCBI Taxonomy" id="1844966"/>
    <lineage>
        <taxon>Eukaryota</taxon>
        <taxon>Metazoa</taxon>
        <taxon>Spiralia</taxon>
        <taxon>Lophotrochozoa</taxon>
        <taxon>Platyhelminthes</taxon>
        <taxon>Monogenea</taxon>
        <taxon>Monopisthocotylea</taxon>
        <taxon>Dactylogyridea</taxon>
        <taxon>Ancyrocephalidae</taxon>
        <taxon>Cichlidogyrus</taxon>
    </lineage>
</organism>
<feature type="non-terminal residue" evidence="10">
    <location>
        <position position="498"/>
    </location>
</feature>
<evidence type="ECO:0000256" key="5">
    <source>
        <dbReference type="ARBA" id="ARBA00039091"/>
    </source>
</evidence>
<keyword evidence="11" id="KW-1185">Reference proteome</keyword>
<dbReference type="EC" id="2.3.1.6" evidence="5"/>
<comment type="caution">
    <text evidence="10">The sequence shown here is derived from an EMBL/GenBank/DDBJ whole genome shotgun (WGS) entry which is preliminary data.</text>
</comment>
<dbReference type="InterPro" id="IPR000542">
    <property type="entry name" value="Carn_acyl_trans"/>
</dbReference>
<feature type="active site" description="Proton acceptor" evidence="7">
    <location>
        <position position="347"/>
    </location>
</feature>
<evidence type="ECO:0000313" key="11">
    <source>
        <dbReference type="Proteomes" id="UP001626550"/>
    </source>
</evidence>
<evidence type="ECO:0000256" key="6">
    <source>
        <dbReference type="ARBA" id="ARBA00040495"/>
    </source>
</evidence>
<evidence type="ECO:0000256" key="2">
    <source>
        <dbReference type="ARBA" id="ARBA00022679"/>
    </source>
</evidence>
<dbReference type="AlphaFoldDB" id="A0ABD2PZA3"/>
<dbReference type="Pfam" id="PF00755">
    <property type="entry name" value="Carn_acyltransf"/>
    <property type="match status" value="1"/>
</dbReference>
<evidence type="ECO:0000256" key="1">
    <source>
        <dbReference type="ARBA" id="ARBA00005232"/>
    </source>
</evidence>
<proteinExistence type="inferred from homology"/>
<keyword evidence="3" id="KW-0530">Neurotransmitter biosynthesis</keyword>
<protein>
    <recommendedName>
        <fullName evidence="6">Choline O-acetyltransferase</fullName>
        <ecNumber evidence="5">2.3.1.6</ecNumber>
    </recommendedName>
</protein>
<evidence type="ECO:0000256" key="8">
    <source>
        <dbReference type="RuleBase" id="RU003801"/>
    </source>
</evidence>
<evidence type="ECO:0000256" key="7">
    <source>
        <dbReference type="PIRSR" id="PIRSR600542-1"/>
    </source>
</evidence>
<dbReference type="Gene3D" id="3.30.559.10">
    <property type="entry name" value="Chloramphenicol acetyltransferase-like domain"/>
    <property type="match status" value="2"/>
</dbReference>
<dbReference type="InterPro" id="IPR039551">
    <property type="entry name" value="Cho/carn_acyl_trans"/>
</dbReference>
<gene>
    <name evidence="10" type="ORF">Ciccas_009615</name>
</gene>
<name>A0ABD2PZA3_9PLAT</name>
<evidence type="ECO:0000313" key="10">
    <source>
        <dbReference type="EMBL" id="KAL3311801.1"/>
    </source>
</evidence>
<sequence>MGLDNLRPTLDRYLRLIAPVVAQEDFYHTKKLVGAFGISGGQGEKLQQLLKKIAETKENWVLDWWIDDMYMNNPASLPMNSNPGLMFPRHNISTAREWIRFAAQFISGILDYKTIIDQRQLPIDRVSHNRKGQPLCMEQYYQLFTSYRYPGLLKDSHDTKIMHDPFDSEYIIVAYKNQFFVLDVIANGQRFEEEEFYIQLRRIVQLVDENPQDMQPQIGILTSSPRRQWGAVYQHMLKSQVNAANLEKIAKSVFILCLDNSASGILSSRDEDYDDSILMDTDALHSCNMDIAEPCDRLAFEPRNEEAVIRQMLHGVQIDSQAGNRWYDKTMQFIIDRDGNFGLNYEHSVAEGIAVIRLVEHILAYMNEIKRWKLTRYASICERAQPLRLKWQLDDFIQEALGAAIEHNKNTANDLNLEIVRFNDYGREFPKIVNMSPDSWIQLALQLSHYKSHGYLVHTYESASIRRFHLGRVDNIRSSSVPALEWVKAMVDSKHLIS</sequence>
<dbReference type="Gene3D" id="3.30.559.70">
    <property type="entry name" value="Choline/Carnitine o-acyltransferase, domain 2"/>
    <property type="match status" value="1"/>
</dbReference>
<dbReference type="EMBL" id="JBJKFK010002008">
    <property type="protein sequence ID" value="KAL3311801.1"/>
    <property type="molecule type" value="Genomic_DNA"/>
</dbReference>